<name>A0A6C0J7V4_9ZZZZ</name>
<dbReference type="SUPFAM" id="SSF57850">
    <property type="entry name" value="RING/U-box"/>
    <property type="match status" value="1"/>
</dbReference>
<reference evidence="2" key="1">
    <citation type="journal article" date="2020" name="Nature">
        <title>Giant virus diversity and host interactions through global metagenomics.</title>
        <authorList>
            <person name="Schulz F."/>
            <person name="Roux S."/>
            <person name="Paez-Espino D."/>
            <person name="Jungbluth S."/>
            <person name="Walsh D.A."/>
            <person name="Denef V.J."/>
            <person name="McMahon K.D."/>
            <person name="Konstantinidis K.T."/>
            <person name="Eloe-Fadrosh E.A."/>
            <person name="Kyrpides N.C."/>
            <person name="Woyke T."/>
        </authorList>
    </citation>
    <scope>NUCLEOTIDE SEQUENCE</scope>
    <source>
        <strain evidence="2">GVMAG-M-3300025874-2</strain>
    </source>
</reference>
<sequence>MSNRCISYNFKGKKCRSRIKEGYFCTSHTPINYTKEFECDVCCEIITNKEDITVFKCFHMCHKQCYDMWNDGLSFYSSEKNSCPFCREIIIKSSKKYTHTDLDMY</sequence>
<evidence type="ECO:0000313" key="2">
    <source>
        <dbReference type="EMBL" id="QHU01732.1"/>
    </source>
</evidence>
<evidence type="ECO:0000259" key="1">
    <source>
        <dbReference type="PROSITE" id="PS50089"/>
    </source>
</evidence>
<dbReference type="InterPro" id="IPR001841">
    <property type="entry name" value="Znf_RING"/>
</dbReference>
<feature type="domain" description="RING-type" evidence="1">
    <location>
        <begin position="39"/>
        <end position="87"/>
    </location>
</feature>
<dbReference type="Gene3D" id="3.30.40.10">
    <property type="entry name" value="Zinc/RING finger domain, C3HC4 (zinc finger)"/>
    <property type="match status" value="1"/>
</dbReference>
<dbReference type="AlphaFoldDB" id="A0A6C0J7V4"/>
<dbReference type="EMBL" id="MN740347">
    <property type="protein sequence ID" value="QHU01732.1"/>
    <property type="molecule type" value="Genomic_DNA"/>
</dbReference>
<dbReference type="InterPro" id="IPR013083">
    <property type="entry name" value="Znf_RING/FYVE/PHD"/>
</dbReference>
<organism evidence="2">
    <name type="scientific">viral metagenome</name>
    <dbReference type="NCBI Taxonomy" id="1070528"/>
    <lineage>
        <taxon>unclassified sequences</taxon>
        <taxon>metagenomes</taxon>
        <taxon>organismal metagenomes</taxon>
    </lineage>
</organism>
<protein>
    <recommendedName>
        <fullName evidence="1">RING-type domain-containing protein</fullName>
    </recommendedName>
</protein>
<dbReference type="PROSITE" id="PS50089">
    <property type="entry name" value="ZF_RING_2"/>
    <property type="match status" value="1"/>
</dbReference>
<accession>A0A6C0J7V4</accession>
<proteinExistence type="predicted"/>